<dbReference type="EMBL" id="ABEU02000003">
    <property type="protein sequence ID" value="PNR57460.1"/>
    <property type="molecule type" value="Genomic_DNA"/>
</dbReference>
<dbReference type="AlphaFoldDB" id="A0A2K1KUN0"/>
<reference evidence="2" key="3">
    <citation type="submission" date="2020-12" db="UniProtKB">
        <authorList>
            <consortium name="EnsemblPlants"/>
        </authorList>
    </citation>
    <scope>IDENTIFICATION</scope>
</reference>
<dbReference type="Gramene" id="Pp3c3_15139V3.1">
    <property type="protein sequence ID" value="PAC:32940536.CDS.1"/>
    <property type="gene ID" value="Pp3c3_15139"/>
</dbReference>
<dbReference type="Proteomes" id="UP000006727">
    <property type="component" value="Chromosome 3"/>
</dbReference>
<reference evidence="1 3" key="1">
    <citation type="journal article" date="2008" name="Science">
        <title>The Physcomitrella genome reveals evolutionary insights into the conquest of land by plants.</title>
        <authorList>
            <person name="Rensing S."/>
            <person name="Lang D."/>
            <person name="Zimmer A."/>
            <person name="Terry A."/>
            <person name="Salamov A."/>
            <person name="Shapiro H."/>
            <person name="Nishiyama T."/>
            <person name="Perroud P.-F."/>
            <person name="Lindquist E."/>
            <person name="Kamisugi Y."/>
            <person name="Tanahashi T."/>
            <person name="Sakakibara K."/>
            <person name="Fujita T."/>
            <person name="Oishi K."/>
            <person name="Shin-I T."/>
            <person name="Kuroki Y."/>
            <person name="Toyoda A."/>
            <person name="Suzuki Y."/>
            <person name="Hashimoto A."/>
            <person name="Yamaguchi K."/>
            <person name="Sugano A."/>
            <person name="Kohara Y."/>
            <person name="Fujiyama A."/>
            <person name="Anterola A."/>
            <person name="Aoki S."/>
            <person name="Ashton N."/>
            <person name="Barbazuk W.B."/>
            <person name="Barker E."/>
            <person name="Bennetzen J."/>
            <person name="Bezanilla M."/>
            <person name="Blankenship R."/>
            <person name="Cho S.H."/>
            <person name="Dutcher S."/>
            <person name="Estelle M."/>
            <person name="Fawcett J.A."/>
            <person name="Gundlach H."/>
            <person name="Hanada K."/>
            <person name="Heyl A."/>
            <person name="Hicks K.A."/>
            <person name="Hugh J."/>
            <person name="Lohr M."/>
            <person name="Mayer K."/>
            <person name="Melkozernov A."/>
            <person name="Murata T."/>
            <person name="Nelson D."/>
            <person name="Pils B."/>
            <person name="Prigge M."/>
            <person name="Reiss B."/>
            <person name="Renner T."/>
            <person name="Rombauts S."/>
            <person name="Rushton P."/>
            <person name="Sanderfoot A."/>
            <person name="Schween G."/>
            <person name="Shiu S.-H."/>
            <person name="Stueber K."/>
            <person name="Theodoulou F.L."/>
            <person name="Tu H."/>
            <person name="Van de Peer Y."/>
            <person name="Verrier P.J."/>
            <person name="Waters E."/>
            <person name="Wood A."/>
            <person name="Yang L."/>
            <person name="Cove D."/>
            <person name="Cuming A."/>
            <person name="Hasebe M."/>
            <person name="Lucas S."/>
            <person name="Mishler D.B."/>
            <person name="Reski R."/>
            <person name="Grigoriev I."/>
            <person name="Quatrano R.S."/>
            <person name="Boore J.L."/>
        </authorList>
    </citation>
    <scope>NUCLEOTIDE SEQUENCE [LARGE SCALE GENOMIC DNA]</scope>
    <source>
        <strain evidence="2 3">cv. Gransden 2004</strain>
    </source>
</reference>
<organism evidence="1">
    <name type="scientific">Physcomitrium patens</name>
    <name type="common">Spreading-leaved earth moss</name>
    <name type="synonym">Physcomitrella patens</name>
    <dbReference type="NCBI Taxonomy" id="3218"/>
    <lineage>
        <taxon>Eukaryota</taxon>
        <taxon>Viridiplantae</taxon>
        <taxon>Streptophyta</taxon>
        <taxon>Embryophyta</taxon>
        <taxon>Bryophyta</taxon>
        <taxon>Bryophytina</taxon>
        <taxon>Bryopsida</taxon>
        <taxon>Funariidae</taxon>
        <taxon>Funariales</taxon>
        <taxon>Funariaceae</taxon>
        <taxon>Physcomitrium</taxon>
    </lineage>
</organism>
<dbReference type="InParanoid" id="A0A2K1KUN0"/>
<keyword evidence="3" id="KW-1185">Reference proteome</keyword>
<proteinExistence type="predicted"/>
<name>A0A2K1KUN0_PHYPA</name>
<protein>
    <submittedName>
        <fullName evidence="1 2">Uncharacterized protein</fullName>
    </submittedName>
</protein>
<sequence>MSQSVCGECSELNYRAARTNVDGNMIGHGAMA</sequence>
<gene>
    <name evidence="1" type="ORF">PHYPA_004454</name>
</gene>
<accession>A0A2K1KUN0</accession>
<reference evidence="1 3" key="2">
    <citation type="journal article" date="2018" name="Plant J.">
        <title>The Physcomitrella patens chromosome-scale assembly reveals moss genome structure and evolution.</title>
        <authorList>
            <person name="Lang D."/>
            <person name="Ullrich K.K."/>
            <person name="Murat F."/>
            <person name="Fuchs J."/>
            <person name="Jenkins J."/>
            <person name="Haas F.B."/>
            <person name="Piednoel M."/>
            <person name="Gundlach H."/>
            <person name="Van Bel M."/>
            <person name="Meyberg R."/>
            <person name="Vives C."/>
            <person name="Morata J."/>
            <person name="Symeonidi A."/>
            <person name="Hiss M."/>
            <person name="Muchero W."/>
            <person name="Kamisugi Y."/>
            <person name="Saleh O."/>
            <person name="Blanc G."/>
            <person name="Decker E.L."/>
            <person name="van Gessel N."/>
            <person name="Grimwood J."/>
            <person name="Hayes R.D."/>
            <person name="Graham S.W."/>
            <person name="Gunter L.E."/>
            <person name="McDaniel S.F."/>
            <person name="Hoernstein S.N.W."/>
            <person name="Larsson A."/>
            <person name="Li F.W."/>
            <person name="Perroud P.F."/>
            <person name="Phillips J."/>
            <person name="Ranjan P."/>
            <person name="Rokshar D.S."/>
            <person name="Rothfels C.J."/>
            <person name="Schneider L."/>
            <person name="Shu S."/>
            <person name="Stevenson D.W."/>
            <person name="Thummler F."/>
            <person name="Tillich M."/>
            <person name="Villarreal Aguilar J.C."/>
            <person name="Widiez T."/>
            <person name="Wong G.K."/>
            <person name="Wymore A."/>
            <person name="Zhang Y."/>
            <person name="Zimmer A.D."/>
            <person name="Quatrano R.S."/>
            <person name="Mayer K.F.X."/>
            <person name="Goodstein D."/>
            <person name="Casacuberta J.M."/>
            <person name="Vandepoele K."/>
            <person name="Reski R."/>
            <person name="Cuming A.C."/>
            <person name="Tuskan G.A."/>
            <person name="Maumus F."/>
            <person name="Salse J."/>
            <person name="Schmutz J."/>
            <person name="Rensing S.A."/>
        </authorList>
    </citation>
    <scope>NUCLEOTIDE SEQUENCE [LARGE SCALE GENOMIC DNA]</scope>
    <source>
        <strain evidence="2 3">cv. Gransden 2004</strain>
    </source>
</reference>
<evidence type="ECO:0000313" key="3">
    <source>
        <dbReference type="Proteomes" id="UP000006727"/>
    </source>
</evidence>
<evidence type="ECO:0000313" key="2">
    <source>
        <dbReference type="EnsemblPlants" id="PAC:32940536.CDS.1"/>
    </source>
</evidence>
<evidence type="ECO:0000313" key="1">
    <source>
        <dbReference type="EMBL" id="PNR57460.1"/>
    </source>
</evidence>
<dbReference type="EnsemblPlants" id="Pp3c3_15139V3.1">
    <property type="protein sequence ID" value="PAC:32940536.CDS.1"/>
    <property type="gene ID" value="Pp3c3_15139"/>
</dbReference>